<keyword evidence="4 5" id="KW-0067">ATP-binding</keyword>
<gene>
    <name evidence="8" type="ORF">QBZ16_001815</name>
</gene>
<feature type="region of interest" description="Disordered" evidence="6">
    <location>
        <begin position="1056"/>
        <end position="1077"/>
    </location>
</feature>
<dbReference type="PANTHER" id="PTHR44329">
    <property type="entry name" value="SERINE/THREONINE-PROTEIN KINASE TNNI3K-RELATED"/>
    <property type="match status" value="1"/>
</dbReference>
<dbReference type="Proteomes" id="UP001255856">
    <property type="component" value="Unassembled WGS sequence"/>
</dbReference>
<feature type="region of interest" description="Disordered" evidence="6">
    <location>
        <begin position="801"/>
        <end position="833"/>
    </location>
</feature>
<dbReference type="SUPFAM" id="SSF48371">
    <property type="entry name" value="ARM repeat"/>
    <property type="match status" value="1"/>
</dbReference>
<feature type="domain" description="Protein kinase" evidence="7">
    <location>
        <begin position="854"/>
        <end position="1110"/>
    </location>
</feature>
<dbReference type="Pfam" id="PF00069">
    <property type="entry name" value="Pkinase"/>
    <property type="match status" value="1"/>
</dbReference>
<comment type="caution">
    <text evidence="8">The sequence shown here is derived from an EMBL/GenBank/DDBJ whole genome shotgun (WGS) entry which is preliminary data.</text>
</comment>
<evidence type="ECO:0000256" key="6">
    <source>
        <dbReference type="SAM" id="MobiDB-lite"/>
    </source>
</evidence>
<dbReference type="SUPFAM" id="SSF56112">
    <property type="entry name" value="Protein kinase-like (PK-like)"/>
    <property type="match status" value="1"/>
</dbReference>
<dbReference type="PROSITE" id="PS50011">
    <property type="entry name" value="PROTEIN_KINASE_DOM"/>
    <property type="match status" value="1"/>
</dbReference>
<protein>
    <recommendedName>
        <fullName evidence="7">Protein kinase domain-containing protein</fullName>
    </recommendedName>
</protein>
<accession>A0AAD9MLP1</accession>
<dbReference type="InterPro" id="IPR011989">
    <property type="entry name" value="ARM-like"/>
</dbReference>
<dbReference type="InterPro" id="IPR017441">
    <property type="entry name" value="Protein_kinase_ATP_BS"/>
</dbReference>
<proteinExistence type="predicted"/>
<dbReference type="InterPro" id="IPR051681">
    <property type="entry name" value="Ser/Thr_Kinases-Pseudokinases"/>
</dbReference>
<dbReference type="PANTHER" id="PTHR44329:SF298">
    <property type="entry name" value="MIXED LINEAGE KINASE DOMAIN-LIKE PROTEIN"/>
    <property type="match status" value="1"/>
</dbReference>
<dbReference type="GO" id="GO:0004674">
    <property type="term" value="F:protein serine/threonine kinase activity"/>
    <property type="evidence" value="ECO:0007669"/>
    <property type="project" value="TreeGrafter"/>
</dbReference>
<keyword evidence="9" id="KW-1185">Reference proteome</keyword>
<reference evidence="8" key="1">
    <citation type="submission" date="2021-01" db="EMBL/GenBank/DDBJ databases">
        <authorList>
            <person name="Eckstrom K.M.E."/>
        </authorList>
    </citation>
    <scope>NUCLEOTIDE SEQUENCE</scope>
    <source>
        <strain evidence="8">UVCC 0001</strain>
    </source>
</reference>
<keyword evidence="2 5" id="KW-0547">Nucleotide-binding</keyword>
<name>A0AAD9MLP1_PROWI</name>
<dbReference type="PROSITE" id="PS00107">
    <property type="entry name" value="PROTEIN_KINASE_ATP"/>
    <property type="match status" value="1"/>
</dbReference>
<feature type="region of interest" description="Disordered" evidence="6">
    <location>
        <begin position="744"/>
        <end position="781"/>
    </location>
</feature>
<feature type="region of interest" description="Disordered" evidence="6">
    <location>
        <begin position="262"/>
        <end position="290"/>
    </location>
</feature>
<dbReference type="EMBL" id="JASFZW010000014">
    <property type="protein sequence ID" value="KAK2075706.1"/>
    <property type="molecule type" value="Genomic_DNA"/>
</dbReference>
<dbReference type="InterPro" id="IPR008271">
    <property type="entry name" value="Ser/Thr_kinase_AS"/>
</dbReference>
<evidence type="ECO:0000256" key="3">
    <source>
        <dbReference type="ARBA" id="ARBA00022777"/>
    </source>
</evidence>
<evidence type="ECO:0000313" key="8">
    <source>
        <dbReference type="EMBL" id="KAK2075706.1"/>
    </source>
</evidence>
<dbReference type="AlphaFoldDB" id="A0AAD9MLP1"/>
<dbReference type="SMART" id="SM00220">
    <property type="entry name" value="S_TKc"/>
    <property type="match status" value="1"/>
</dbReference>
<keyword evidence="1" id="KW-0808">Transferase</keyword>
<dbReference type="InterPro" id="IPR016024">
    <property type="entry name" value="ARM-type_fold"/>
</dbReference>
<dbReference type="PROSITE" id="PS00108">
    <property type="entry name" value="PROTEIN_KINASE_ST"/>
    <property type="match status" value="1"/>
</dbReference>
<dbReference type="Gene3D" id="1.10.510.10">
    <property type="entry name" value="Transferase(Phosphotransferase) domain 1"/>
    <property type="match status" value="1"/>
</dbReference>
<feature type="binding site" evidence="5">
    <location>
        <position position="882"/>
    </location>
    <ligand>
        <name>ATP</name>
        <dbReference type="ChEBI" id="CHEBI:30616"/>
    </ligand>
</feature>
<dbReference type="Gene3D" id="1.25.10.10">
    <property type="entry name" value="Leucine-rich Repeat Variant"/>
    <property type="match status" value="1"/>
</dbReference>
<evidence type="ECO:0000256" key="4">
    <source>
        <dbReference type="ARBA" id="ARBA00022840"/>
    </source>
</evidence>
<evidence type="ECO:0000259" key="7">
    <source>
        <dbReference type="PROSITE" id="PS50011"/>
    </source>
</evidence>
<evidence type="ECO:0000256" key="5">
    <source>
        <dbReference type="PROSITE-ProRule" id="PRU10141"/>
    </source>
</evidence>
<dbReference type="GO" id="GO:0005524">
    <property type="term" value="F:ATP binding"/>
    <property type="evidence" value="ECO:0007669"/>
    <property type="project" value="UniProtKB-UniRule"/>
</dbReference>
<evidence type="ECO:0000256" key="2">
    <source>
        <dbReference type="ARBA" id="ARBA00022741"/>
    </source>
</evidence>
<evidence type="ECO:0000256" key="1">
    <source>
        <dbReference type="ARBA" id="ARBA00022679"/>
    </source>
</evidence>
<dbReference type="InterPro" id="IPR000719">
    <property type="entry name" value="Prot_kinase_dom"/>
</dbReference>
<sequence>MGTTPAPRPPPRSATDGNALLNALGSRDLGSSTRAVEQLYTMCLTDQALCRQVAAGYLGSVIRLLESPYPNCKMHGAYLLSALVGCSPSCDAEMTRLEIAPSLVQILGSCASPGLARGLLRALSKMLGGMHGYQVQFLGQVIECSGLSVIAASLGSKELGVVRRCLELLEIAFRDCPDVVPQQVLPASEFLVLLLSCGVPDVQLTSLNIINAMSRHVALLAAGCGEGLEQLASSGTSGELRAGAARVLSKIRPALLTFPSAEAEDVESPKRFQPPDSPKPAPAQRVRQPRVPAQIAPHADGDEPLVGPALKRCIADLHAASLRKRQLAAHSLSTQAMHDPGSLEGTEAVPALLQCLVDSEDVDPSASPRGSLLKALEMLSDSEVTGEWVAPIILRASSAVAILDGIRETSTNTLHAGRANGILRACMARTAGPGAAAQPPAEILTSLHSADPRVRLRAADAAVALAGRSSEQFLNANLMPRLLELLPECLHPAGVLEYSMRGALLRALRDSCTRIELAAEQVLEAPAAIDALETIAWGEQGPHAVKAKKVLDAVVAIVEQTHVQRLARLLPDLRGADPRAQLAAAEAAAEAAASDPGAVLKLGALPAVLALVASDECVKAQDALQLSLCAALLRTLHTLSEHAPSSAAVCESIVERPQAVAALDSYAAAPAQGAAARHADAVLKAIVRRRQKLARASLLLARQQGHWNDDRGSISSCGLRDSVSVHNDAGDAPPVSPLTINKTAQSVSQENPTPPRVLDPFCPAESPPTHNSHEGSELENSNGFARRALLTRLLGGETVSEPSLHLGSAKGEREALTSGHVSSVGEPQNGGPNVEDLGDWILDASEIEFCKDERGKVIKLGEGGFGVVFKTVQHGVDEVAVKRIRSLSPTMAQLRTFHNEVDCLRRLCHRNIVQFYGACLQPESLFLVTELMAGTLLWDLMKWDRLGKRVAKDVALGLHYLHTRKVPVLHRDLKSPNILLTGEGVAKIADVGMSRRMLSDLATAQAIMTPLWSAPEVLRRERASVKADIWSYGVLLWEIVTGEDITRFPSLALTKSTAPETGREDQPASPVVTMGDDAPPTVKHIFEQCTQTSPALRPSALQIIEWLRDV</sequence>
<organism evidence="8 9">
    <name type="scientific">Prototheca wickerhamii</name>
    <dbReference type="NCBI Taxonomy" id="3111"/>
    <lineage>
        <taxon>Eukaryota</taxon>
        <taxon>Viridiplantae</taxon>
        <taxon>Chlorophyta</taxon>
        <taxon>core chlorophytes</taxon>
        <taxon>Trebouxiophyceae</taxon>
        <taxon>Chlorellales</taxon>
        <taxon>Chlorellaceae</taxon>
        <taxon>Prototheca</taxon>
    </lineage>
</organism>
<evidence type="ECO:0000313" key="9">
    <source>
        <dbReference type="Proteomes" id="UP001255856"/>
    </source>
</evidence>
<keyword evidence="3" id="KW-0418">Kinase</keyword>
<dbReference type="InterPro" id="IPR011009">
    <property type="entry name" value="Kinase-like_dom_sf"/>
</dbReference>